<dbReference type="Proteomes" id="UP000439903">
    <property type="component" value="Unassembled WGS sequence"/>
</dbReference>
<evidence type="ECO:0000256" key="1">
    <source>
        <dbReference type="SAM" id="MobiDB-lite"/>
    </source>
</evidence>
<proteinExistence type="predicted"/>
<dbReference type="AlphaFoldDB" id="A0A8H3XP41"/>
<evidence type="ECO:0000313" key="3">
    <source>
        <dbReference type="EMBL" id="KAF0476721.1"/>
    </source>
</evidence>
<comment type="caution">
    <text evidence="3">The sequence shown here is derived from an EMBL/GenBank/DDBJ whole genome shotgun (WGS) entry which is preliminary data.</text>
</comment>
<dbReference type="EMBL" id="WTPW01000823">
    <property type="protein sequence ID" value="KAF0476721.1"/>
    <property type="molecule type" value="Genomic_DNA"/>
</dbReference>
<sequence length="92" mass="9482">MKITLNILKCVLQILLDSSLFLDTYGNIGDNSGIGDTSSIGDTGGTDASDTGDVSDTGSTGNTSNTIGASDTCYYVVQSQLLSIKPQKIPGM</sequence>
<keyword evidence="4" id="KW-1185">Reference proteome</keyword>
<organism evidence="3 4">
    <name type="scientific">Gigaspora margarita</name>
    <dbReference type="NCBI Taxonomy" id="4874"/>
    <lineage>
        <taxon>Eukaryota</taxon>
        <taxon>Fungi</taxon>
        <taxon>Fungi incertae sedis</taxon>
        <taxon>Mucoromycota</taxon>
        <taxon>Glomeromycotina</taxon>
        <taxon>Glomeromycetes</taxon>
        <taxon>Diversisporales</taxon>
        <taxon>Gigasporaceae</taxon>
        <taxon>Gigaspora</taxon>
    </lineage>
</organism>
<accession>A0A8H3XP41</accession>
<evidence type="ECO:0000313" key="4">
    <source>
        <dbReference type="Proteomes" id="UP000439903"/>
    </source>
</evidence>
<keyword evidence="2" id="KW-0732">Signal</keyword>
<protein>
    <submittedName>
        <fullName evidence="3">Uncharacterized protein</fullName>
    </submittedName>
</protein>
<gene>
    <name evidence="3" type="ORF">F8M41_024350</name>
</gene>
<reference evidence="3 4" key="1">
    <citation type="journal article" date="2019" name="Environ. Microbiol.">
        <title>At the nexus of three kingdoms: the genome of the mycorrhizal fungus Gigaspora margarita provides insights into plant, endobacterial and fungal interactions.</title>
        <authorList>
            <person name="Venice F."/>
            <person name="Ghignone S."/>
            <person name="Salvioli di Fossalunga A."/>
            <person name="Amselem J."/>
            <person name="Novero M."/>
            <person name="Xianan X."/>
            <person name="Sedzielewska Toro K."/>
            <person name="Morin E."/>
            <person name="Lipzen A."/>
            <person name="Grigoriev I.V."/>
            <person name="Henrissat B."/>
            <person name="Martin F.M."/>
            <person name="Bonfante P."/>
        </authorList>
    </citation>
    <scope>NUCLEOTIDE SEQUENCE [LARGE SCALE GENOMIC DNA]</scope>
    <source>
        <strain evidence="3 4">BEG34</strain>
    </source>
</reference>
<evidence type="ECO:0000256" key="2">
    <source>
        <dbReference type="SAM" id="SignalP"/>
    </source>
</evidence>
<feature type="signal peptide" evidence="2">
    <location>
        <begin position="1"/>
        <end position="26"/>
    </location>
</feature>
<name>A0A8H3XP41_GIGMA</name>
<feature type="chain" id="PRO_5034723488" evidence="2">
    <location>
        <begin position="27"/>
        <end position="92"/>
    </location>
</feature>
<feature type="region of interest" description="Disordered" evidence="1">
    <location>
        <begin position="30"/>
        <end position="68"/>
    </location>
</feature>